<dbReference type="InterPro" id="IPR058680">
    <property type="entry name" value="NBD_SMAX1-like"/>
</dbReference>
<dbReference type="Pfam" id="PF23569">
    <property type="entry name" value="NBD_SMAX1"/>
    <property type="match status" value="1"/>
</dbReference>
<accession>A0ABR0UW05</accession>
<evidence type="ECO:0000313" key="5">
    <source>
        <dbReference type="Proteomes" id="UP001318860"/>
    </source>
</evidence>
<proteinExistence type="inferred from homology"/>
<protein>
    <recommendedName>
        <fullName evidence="3">SMAX1-like nucleotide binding domain-containing protein</fullName>
    </recommendedName>
</protein>
<name>A0ABR0UW05_REHGL</name>
<organism evidence="4 5">
    <name type="scientific">Rehmannia glutinosa</name>
    <name type="common">Chinese foxglove</name>
    <dbReference type="NCBI Taxonomy" id="99300"/>
    <lineage>
        <taxon>Eukaryota</taxon>
        <taxon>Viridiplantae</taxon>
        <taxon>Streptophyta</taxon>
        <taxon>Embryophyta</taxon>
        <taxon>Tracheophyta</taxon>
        <taxon>Spermatophyta</taxon>
        <taxon>Magnoliopsida</taxon>
        <taxon>eudicotyledons</taxon>
        <taxon>Gunneridae</taxon>
        <taxon>Pentapetalae</taxon>
        <taxon>asterids</taxon>
        <taxon>lamiids</taxon>
        <taxon>Lamiales</taxon>
        <taxon>Orobanchaceae</taxon>
        <taxon>Rehmannieae</taxon>
        <taxon>Rehmannia</taxon>
    </lineage>
</organism>
<sequence length="619" mass="70170">MSSSNQNEDVRIVIENLLKKRKSIVLVGENISSLESTVKCLMDMVDNTEINIPEALRGLKFVTIPPLYSFCNLRREEVEQKIGELTCLVKGLLGKGVVLYLGDFKWISDYRVSLEEERRYYCSVEHMIMEIGRLVWGIGEIERFWLMGIATFQTYMRCRNGYQSLESVWGLHPVTIPANSLGFSLVSDQSENNQIGHCFHFFFHLLIFLLCSFSGEQNVARHEGAENLSSQLLLTNGEIKLSCCTECSAKFEAEAQNLKTSFCNSTNGPTLSSLPPWLKDESKRLSKKNQGCDDAIKELCNKWNSFCSSSSHKQPLSLKETLNFSSTSCFSFDQQNPNSTRTHFPLPDPLNRNSIKSFSSHNSASSSDDITEMEYAQKFKEFNAENLNILCNALEKKVPWQREIIPEIAGTILQCRSGMLRRKNKLRSNINSDDVKQETWLLFVGPDDGAQAKENISKELAKVVFGSYSNFVSIRRDEENCESYMERFGKAVSTNPHRVFLLEDFEKADYCSRMGIKRAIERGRIRNESTSEEYGFCDAIIVLSCERFSISTSSRACSPSSKDKTENYGVGEEETGGHCVSLDLNISFDGDAVEDQAVDDLGIFENVDRRVIFKFQEDL</sequence>
<evidence type="ECO:0000259" key="3">
    <source>
        <dbReference type="Pfam" id="PF23569"/>
    </source>
</evidence>
<dbReference type="Gene3D" id="3.40.50.300">
    <property type="entry name" value="P-loop containing nucleotide triphosphate hydrolases"/>
    <property type="match status" value="1"/>
</dbReference>
<gene>
    <name evidence="4" type="ORF">DH2020_039788</name>
</gene>
<reference evidence="4 5" key="1">
    <citation type="journal article" date="2021" name="Comput. Struct. Biotechnol. J.">
        <title>De novo genome assembly of the potent medicinal plant Rehmannia glutinosa using nanopore technology.</title>
        <authorList>
            <person name="Ma L."/>
            <person name="Dong C."/>
            <person name="Song C."/>
            <person name="Wang X."/>
            <person name="Zheng X."/>
            <person name="Niu Y."/>
            <person name="Chen S."/>
            <person name="Feng W."/>
        </authorList>
    </citation>
    <scope>NUCLEOTIDE SEQUENCE [LARGE SCALE GENOMIC DNA]</scope>
    <source>
        <strain evidence="4">DH-2019</strain>
    </source>
</reference>
<dbReference type="EMBL" id="JABTTQ020002044">
    <property type="protein sequence ID" value="KAK6126483.1"/>
    <property type="molecule type" value="Genomic_DNA"/>
</dbReference>
<dbReference type="PANTHER" id="PTHR43572:SF31">
    <property type="entry name" value="PROTEIN SMAX1-LIKE 3"/>
    <property type="match status" value="1"/>
</dbReference>
<dbReference type="InterPro" id="IPR051650">
    <property type="entry name" value="SL_signaling_regulator"/>
</dbReference>
<keyword evidence="2" id="KW-0677">Repeat</keyword>
<comment type="similarity">
    <text evidence="1">Belongs to the ClpA/ClpB family.</text>
</comment>
<dbReference type="InterPro" id="IPR027417">
    <property type="entry name" value="P-loop_NTPase"/>
</dbReference>
<dbReference type="Proteomes" id="UP001318860">
    <property type="component" value="Unassembled WGS sequence"/>
</dbReference>
<comment type="caution">
    <text evidence="4">The sequence shown here is derived from an EMBL/GenBank/DDBJ whole genome shotgun (WGS) entry which is preliminary data.</text>
</comment>
<evidence type="ECO:0000313" key="4">
    <source>
        <dbReference type="EMBL" id="KAK6126483.1"/>
    </source>
</evidence>
<keyword evidence="5" id="KW-1185">Reference proteome</keyword>
<feature type="domain" description="SMAX1-like nucleotide binding" evidence="3">
    <location>
        <begin position="5"/>
        <end position="187"/>
    </location>
</feature>
<evidence type="ECO:0000256" key="1">
    <source>
        <dbReference type="ARBA" id="ARBA00008675"/>
    </source>
</evidence>
<evidence type="ECO:0000256" key="2">
    <source>
        <dbReference type="ARBA" id="ARBA00022737"/>
    </source>
</evidence>
<dbReference type="PANTHER" id="PTHR43572">
    <property type="entry name" value="CHAPERONE PROTEIN CLPD, CHLOROPLASTIC"/>
    <property type="match status" value="1"/>
</dbReference>